<dbReference type="AlphaFoldDB" id="A0A7W5A2F7"/>
<dbReference type="EMBL" id="JACHXG010000002">
    <property type="protein sequence ID" value="MBB3088249.1"/>
    <property type="molecule type" value="Genomic_DNA"/>
</dbReference>
<reference evidence="2 3" key="1">
    <citation type="submission" date="2020-08" db="EMBL/GenBank/DDBJ databases">
        <title>Genomic Encyclopedia of Type Strains, Phase III (KMG-III): the genomes of soil and plant-associated and newly described type strains.</title>
        <authorList>
            <person name="Whitman W."/>
        </authorList>
    </citation>
    <scope>NUCLEOTIDE SEQUENCE [LARGE SCALE GENOMIC DNA]</scope>
    <source>
        <strain evidence="2 3">CECT 3302</strain>
    </source>
</reference>
<evidence type="ECO:0000313" key="2">
    <source>
        <dbReference type="EMBL" id="MBB3088249.1"/>
    </source>
</evidence>
<proteinExistence type="predicted"/>
<dbReference type="SUPFAM" id="SSF101898">
    <property type="entry name" value="NHL repeat"/>
    <property type="match status" value="1"/>
</dbReference>
<evidence type="ECO:0008006" key="4">
    <source>
        <dbReference type="Google" id="ProtNLM"/>
    </source>
</evidence>
<feature type="signal peptide" evidence="1">
    <location>
        <begin position="1"/>
        <end position="29"/>
    </location>
</feature>
<gene>
    <name evidence="2" type="ORF">FHS12_001182</name>
</gene>
<sequence>MSRLPRCLTAAAALILGAALIATTPAAQAHSKPRLPTGVLASGLLSPLSAAVGDDGTAYVSSNFAGQILEVRPGKSPKVVYTDPNGYEVGGLSVHGGVVTFVVTRSDRETFENTGSWLKRLYPSGKVRTVADLHAYETKRNPDRRTSYGFRKSDPACDAKWPAEIGAPAAYKGGIDSHPYATAIKKGTTYVADAGGNTVLSVSSRGHVRTVATLPGIPYKFTAEVVEGFGLDPCFVGRTYFFEGVPTDVETGPDGRLYVSSLPGGPEGPELGSRGSVFKIDARTGYTKQVADGFLGATGVAVSPHGTIYVAEMFGNKITAVRHGHRWTKASPPTPGAVEWTRWGVVVTTDVLSGTDGSSAPAGELINLG</sequence>
<protein>
    <recommendedName>
        <fullName evidence="4">ScyD/ScyE family protein</fullName>
    </recommendedName>
</protein>
<keyword evidence="3" id="KW-1185">Reference proteome</keyword>
<dbReference type="InterPro" id="IPR048031">
    <property type="entry name" value="ScyD/ScyE-like"/>
</dbReference>
<evidence type="ECO:0000313" key="3">
    <source>
        <dbReference type="Proteomes" id="UP000577707"/>
    </source>
</evidence>
<dbReference type="RefSeq" id="WP_183543142.1">
    <property type="nucleotide sequence ID" value="NZ_BMQT01000013.1"/>
</dbReference>
<dbReference type="Gene3D" id="2.120.10.30">
    <property type="entry name" value="TolB, C-terminal domain"/>
    <property type="match status" value="1"/>
</dbReference>
<feature type="chain" id="PRO_5030719158" description="ScyD/ScyE family protein" evidence="1">
    <location>
        <begin position="30"/>
        <end position="369"/>
    </location>
</feature>
<evidence type="ECO:0000256" key="1">
    <source>
        <dbReference type="SAM" id="SignalP"/>
    </source>
</evidence>
<dbReference type="NCBIfam" id="NF033206">
    <property type="entry name" value="ScyE_fam"/>
    <property type="match status" value="1"/>
</dbReference>
<keyword evidence="1" id="KW-0732">Signal</keyword>
<accession>A0A7W5A2F7</accession>
<organism evidence="2 3">
    <name type="scientific">Nocardioides albus</name>
    <dbReference type="NCBI Taxonomy" id="1841"/>
    <lineage>
        <taxon>Bacteria</taxon>
        <taxon>Bacillati</taxon>
        <taxon>Actinomycetota</taxon>
        <taxon>Actinomycetes</taxon>
        <taxon>Propionibacteriales</taxon>
        <taxon>Nocardioidaceae</taxon>
        <taxon>Nocardioides</taxon>
    </lineage>
</organism>
<name>A0A7W5A2F7_9ACTN</name>
<comment type="caution">
    <text evidence="2">The sequence shown here is derived from an EMBL/GenBank/DDBJ whole genome shotgun (WGS) entry which is preliminary data.</text>
</comment>
<dbReference type="Proteomes" id="UP000577707">
    <property type="component" value="Unassembled WGS sequence"/>
</dbReference>
<dbReference type="InterPro" id="IPR011042">
    <property type="entry name" value="6-blade_b-propeller_TolB-like"/>
</dbReference>